<dbReference type="GO" id="GO:0000035">
    <property type="term" value="F:acyl binding"/>
    <property type="evidence" value="ECO:0007669"/>
    <property type="project" value="TreeGrafter"/>
</dbReference>
<keyword evidence="3" id="KW-0597">Phosphoprotein</keyword>
<dbReference type="EMBL" id="PVZG01000004">
    <property type="protein sequence ID" value="PRY30500.1"/>
    <property type="molecule type" value="Genomic_DNA"/>
</dbReference>
<dbReference type="SUPFAM" id="SSF47336">
    <property type="entry name" value="ACP-like"/>
    <property type="match status" value="1"/>
</dbReference>
<name>A0A2T0SAQ4_9ACTN</name>
<feature type="domain" description="Carrier" evidence="7">
    <location>
        <begin position="4"/>
        <end position="81"/>
    </location>
</feature>
<dbReference type="Proteomes" id="UP000239209">
    <property type="component" value="Unassembled WGS sequence"/>
</dbReference>
<evidence type="ECO:0000256" key="3">
    <source>
        <dbReference type="ARBA" id="ARBA00022553"/>
    </source>
</evidence>
<evidence type="ECO:0000256" key="2">
    <source>
        <dbReference type="ARBA" id="ARBA00022516"/>
    </source>
</evidence>
<evidence type="ECO:0000256" key="6">
    <source>
        <dbReference type="ARBA" id="ARBA00023160"/>
    </source>
</evidence>
<dbReference type="AlphaFoldDB" id="A0A2T0SAQ4"/>
<dbReference type="PROSITE" id="PS50075">
    <property type="entry name" value="CARRIER"/>
    <property type="match status" value="1"/>
</dbReference>
<dbReference type="RefSeq" id="WP_106126145.1">
    <property type="nucleotide sequence ID" value="NZ_PVZG01000004.1"/>
</dbReference>
<dbReference type="GO" id="GO:0000036">
    <property type="term" value="F:acyl carrier activity"/>
    <property type="evidence" value="ECO:0007669"/>
    <property type="project" value="TreeGrafter"/>
</dbReference>
<keyword evidence="2" id="KW-0444">Lipid biosynthesis</keyword>
<dbReference type="PANTHER" id="PTHR20863">
    <property type="entry name" value="ACYL CARRIER PROTEIN"/>
    <property type="match status" value="1"/>
</dbReference>
<keyword evidence="1" id="KW-0596">Phosphopantetheine</keyword>
<sequence length="84" mass="9245">MAQVVDREVVTRLVADTLVQFGVERSEITAQAKFDELDIDSIDVVELRQAIKNEFGVDIRAADFDKVDTVHDAVALVCRQAGAV</sequence>
<comment type="caution">
    <text evidence="8">The sequence shown here is derived from an EMBL/GenBank/DDBJ whole genome shotgun (WGS) entry which is preliminary data.</text>
</comment>
<evidence type="ECO:0000256" key="4">
    <source>
        <dbReference type="ARBA" id="ARBA00022832"/>
    </source>
</evidence>
<dbReference type="InterPro" id="IPR036736">
    <property type="entry name" value="ACP-like_sf"/>
</dbReference>
<evidence type="ECO:0000256" key="5">
    <source>
        <dbReference type="ARBA" id="ARBA00023098"/>
    </source>
</evidence>
<accession>A0A2T0SAQ4</accession>
<dbReference type="OrthoDB" id="5244566at2"/>
<keyword evidence="4" id="KW-0276">Fatty acid metabolism</keyword>
<dbReference type="InterPro" id="IPR003231">
    <property type="entry name" value="ACP"/>
</dbReference>
<gene>
    <name evidence="8" type="ORF">CLV70_10452</name>
</gene>
<evidence type="ECO:0000256" key="1">
    <source>
        <dbReference type="ARBA" id="ARBA00022450"/>
    </source>
</evidence>
<evidence type="ECO:0000313" key="8">
    <source>
        <dbReference type="EMBL" id="PRY30500.1"/>
    </source>
</evidence>
<dbReference type="Pfam" id="PF00550">
    <property type="entry name" value="PP-binding"/>
    <property type="match status" value="1"/>
</dbReference>
<dbReference type="PANTHER" id="PTHR20863:SF76">
    <property type="entry name" value="CARRIER DOMAIN-CONTAINING PROTEIN"/>
    <property type="match status" value="1"/>
</dbReference>
<reference evidence="8 9" key="1">
    <citation type="submission" date="2018-03" db="EMBL/GenBank/DDBJ databases">
        <title>Genomic Encyclopedia of Archaeal and Bacterial Type Strains, Phase II (KMG-II): from individual species to whole genera.</title>
        <authorList>
            <person name="Goeker M."/>
        </authorList>
    </citation>
    <scope>NUCLEOTIDE SEQUENCE [LARGE SCALE GENOMIC DNA]</scope>
    <source>
        <strain evidence="8 9">DSM 45348</strain>
    </source>
</reference>
<evidence type="ECO:0000313" key="9">
    <source>
        <dbReference type="Proteomes" id="UP000239209"/>
    </source>
</evidence>
<proteinExistence type="predicted"/>
<keyword evidence="9" id="KW-1185">Reference proteome</keyword>
<dbReference type="Gene3D" id="1.10.1200.10">
    <property type="entry name" value="ACP-like"/>
    <property type="match status" value="1"/>
</dbReference>
<dbReference type="InterPro" id="IPR009081">
    <property type="entry name" value="PP-bd_ACP"/>
</dbReference>
<keyword evidence="5" id="KW-0443">Lipid metabolism</keyword>
<protein>
    <submittedName>
        <fullName evidence="8">Acyl carrier protein</fullName>
    </submittedName>
</protein>
<keyword evidence="6" id="KW-0275">Fatty acid biosynthesis</keyword>
<evidence type="ECO:0000259" key="7">
    <source>
        <dbReference type="PROSITE" id="PS50075"/>
    </source>
</evidence>
<organism evidence="8 9">
    <name type="scientific">Pseudosporangium ferrugineum</name>
    <dbReference type="NCBI Taxonomy" id="439699"/>
    <lineage>
        <taxon>Bacteria</taxon>
        <taxon>Bacillati</taxon>
        <taxon>Actinomycetota</taxon>
        <taxon>Actinomycetes</taxon>
        <taxon>Micromonosporales</taxon>
        <taxon>Micromonosporaceae</taxon>
        <taxon>Pseudosporangium</taxon>
    </lineage>
</organism>